<dbReference type="EMBL" id="JBANCF010000002">
    <property type="protein sequence ID" value="MEM0572563.1"/>
    <property type="molecule type" value="Genomic_DNA"/>
</dbReference>
<keyword evidence="1" id="KW-0676">Redox-active center</keyword>
<sequence length="163" mass="19205">MKRIFVLLICFLVWASSASSQEEGAVNWLTFEQLEDSLKTNPKKVFIDFYADWCGPCLQMQRHVFTDKKIIKLLSKQYYAVKMNVESTDTIQFGNDVFFNERQNRRNPIHQIPLLMASRKNKPFSLPALIILDEKFKAQARYFQYLNVEQLSEILEKTISEKQ</sequence>
<dbReference type="PROSITE" id="PS00194">
    <property type="entry name" value="THIOREDOXIN_1"/>
    <property type="match status" value="1"/>
</dbReference>
<dbReference type="Pfam" id="PF13899">
    <property type="entry name" value="Thioredoxin_7"/>
    <property type="match status" value="1"/>
</dbReference>
<evidence type="ECO:0000313" key="4">
    <source>
        <dbReference type="EMBL" id="MEM0517630.1"/>
    </source>
</evidence>
<dbReference type="InterPro" id="IPR013766">
    <property type="entry name" value="Thioredoxin_domain"/>
</dbReference>
<dbReference type="GO" id="GO:0045454">
    <property type="term" value="P:cell redox homeostasis"/>
    <property type="evidence" value="ECO:0007669"/>
    <property type="project" value="TreeGrafter"/>
</dbReference>
<dbReference type="AlphaFoldDB" id="A0AB35YN85"/>
<feature type="chain" id="PRO_5044199707" evidence="2">
    <location>
        <begin position="21"/>
        <end position="163"/>
    </location>
</feature>
<dbReference type="RefSeq" id="WP_279449775.1">
    <property type="nucleotide sequence ID" value="NZ_JAZBJM010000002.1"/>
</dbReference>
<evidence type="ECO:0000259" key="3">
    <source>
        <dbReference type="PROSITE" id="PS51352"/>
    </source>
</evidence>
<name>A0AB35YN85_9FLAO</name>
<accession>A0AB35YN85</accession>
<feature type="signal peptide" evidence="2">
    <location>
        <begin position="1"/>
        <end position="20"/>
    </location>
</feature>
<evidence type="ECO:0000313" key="5">
    <source>
        <dbReference type="EMBL" id="MEM0572563.1"/>
    </source>
</evidence>
<reference evidence="4 7" key="1">
    <citation type="submission" date="2024-01" db="EMBL/GenBank/DDBJ databases">
        <title>Aequorivita flavus sp. nov., isolated from deep-sea sediment.</title>
        <authorList>
            <person name="Chen X."/>
        </authorList>
    </citation>
    <scope>NUCLEOTIDE SEQUENCE</scope>
    <source>
        <strain evidence="4">MCCC 1A16923</strain>
        <strain evidence="5 7">MCCC 1A16935</strain>
    </source>
</reference>
<evidence type="ECO:0000313" key="7">
    <source>
        <dbReference type="Proteomes" id="UP001390963"/>
    </source>
</evidence>
<evidence type="ECO:0000313" key="6">
    <source>
        <dbReference type="Proteomes" id="UP001388259"/>
    </source>
</evidence>
<dbReference type="Proteomes" id="UP001388259">
    <property type="component" value="Unassembled WGS sequence"/>
</dbReference>
<proteinExistence type="predicted"/>
<gene>
    <name evidence="5" type="ORF">VZD24_03460</name>
    <name evidence="4" type="ORF">VZD85_04645</name>
</gene>
<dbReference type="GO" id="GO:0015035">
    <property type="term" value="F:protein-disulfide reductase activity"/>
    <property type="evidence" value="ECO:0007669"/>
    <property type="project" value="TreeGrafter"/>
</dbReference>
<dbReference type="Proteomes" id="UP001390963">
    <property type="component" value="Unassembled WGS sequence"/>
</dbReference>
<dbReference type="PANTHER" id="PTHR32234:SF0">
    <property type="entry name" value="THIOL:DISULFIDE INTERCHANGE PROTEIN DSBD"/>
    <property type="match status" value="1"/>
</dbReference>
<comment type="caution">
    <text evidence="4">The sequence shown here is derived from an EMBL/GenBank/DDBJ whole genome shotgun (WGS) entry which is preliminary data.</text>
</comment>
<keyword evidence="7" id="KW-1185">Reference proteome</keyword>
<feature type="domain" description="Thioredoxin" evidence="3">
    <location>
        <begin position="7"/>
        <end position="160"/>
    </location>
</feature>
<dbReference type="PROSITE" id="PS51352">
    <property type="entry name" value="THIOREDOXIN_2"/>
    <property type="match status" value="1"/>
</dbReference>
<dbReference type="Gene3D" id="3.40.30.10">
    <property type="entry name" value="Glutaredoxin"/>
    <property type="match status" value="1"/>
</dbReference>
<dbReference type="SUPFAM" id="SSF52833">
    <property type="entry name" value="Thioredoxin-like"/>
    <property type="match status" value="1"/>
</dbReference>
<dbReference type="PANTHER" id="PTHR32234">
    <property type="entry name" value="THIOL:DISULFIDE INTERCHANGE PROTEIN DSBD"/>
    <property type="match status" value="1"/>
</dbReference>
<keyword evidence="2" id="KW-0732">Signal</keyword>
<protein>
    <submittedName>
        <fullName evidence="4">Thioredoxin family protein</fullName>
    </submittedName>
</protein>
<organism evidence="4 6">
    <name type="scientific">Aequorivita flava</name>
    <dbReference type="NCBI Taxonomy" id="3114371"/>
    <lineage>
        <taxon>Bacteria</taxon>
        <taxon>Pseudomonadati</taxon>
        <taxon>Bacteroidota</taxon>
        <taxon>Flavobacteriia</taxon>
        <taxon>Flavobacteriales</taxon>
        <taxon>Flavobacteriaceae</taxon>
        <taxon>Aequorivita</taxon>
    </lineage>
</organism>
<evidence type="ECO:0000256" key="2">
    <source>
        <dbReference type="SAM" id="SignalP"/>
    </source>
</evidence>
<dbReference type="EMBL" id="JAZBJM010000002">
    <property type="protein sequence ID" value="MEM0517630.1"/>
    <property type="molecule type" value="Genomic_DNA"/>
</dbReference>
<dbReference type="InterPro" id="IPR017937">
    <property type="entry name" value="Thioredoxin_CS"/>
</dbReference>
<dbReference type="InterPro" id="IPR036249">
    <property type="entry name" value="Thioredoxin-like_sf"/>
</dbReference>
<evidence type="ECO:0000256" key="1">
    <source>
        <dbReference type="ARBA" id="ARBA00023284"/>
    </source>
</evidence>